<feature type="region of interest" description="Disordered" evidence="1">
    <location>
        <begin position="260"/>
        <end position="322"/>
    </location>
</feature>
<proteinExistence type="predicted"/>
<dbReference type="Pfam" id="PF24375">
    <property type="entry name" value="DUF7531"/>
    <property type="match status" value="1"/>
</dbReference>
<gene>
    <name evidence="2" type="ORF">C492_05867</name>
</gene>
<comment type="caution">
    <text evidence="2">The sequence shown here is derived from an EMBL/GenBank/DDBJ whole genome shotgun (WGS) entry which is preliminary data.</text>
</comment>
<dbReference type="OrthoDB" id="156950at2157"/>
<accession>L9XTV0</accession>
<dbReference type="PATRIC" id="fig|1227498.3.peg.1205"/>
<name>L9XTV0_9EURY</name>
<feature type="compositionally biased region" description="Acidic residues" evidence="1">
    <location>
        <begin position="260"/>
        <end position="277"/>
    </location>
</feature>
<organism evidence="2 3">
    <name type="scientific">Natronococcus jeotgali DSM 18795</name>
    <dbReference type="NCBI Taxonomy" id="1227498"/>
    <lineage>
        <taxon>Archaea</taxon>
        <taxon>Methanobacteriati</taxon>
        <taxon>Methanobacteriota</taxon>
        <taxon>Stenosarchaea group</taxon>
        <taxon>Halobacteria</taxon>
        <taxon>Halobacteriales</taxon>
        <taxon>Natrialbaceae</taxon>
        <taxon>Natronococcus</taxon>
    </lineage>
</organism>
<dbReference type="EMBL" id="AOIA01000034">
    <property type="protein sequence ID" value="ELY64023.1"/>
    <property type="molecule type" value="Genomic_DNA"/>
</dbReference>
<feature type="region of interest" description="Disordered" evidence="1">
    <location>
        <begin position="24"/>
        <end position="46"/>
    </location>
</feature>
<dbReference type="STRING" id="1227498.C492_05867"/>
<evidence type="ECO:0000313" key="2">
    <source>
        <dbReference type="EMBL" id="ELY64023.1"/>
    </source>
</evidence>
<dbReference type="AlphaFoldDB" id="L9XTV0"/>
<dbReference type="Proteomes" id="UP000011531">
    <property type="component" value="Unassembled WGS sequence"/>
</dbReference>
<dbReference type="RefSeq" id="WP_008421341.1">
    <property type="nucleotide sequence ID" value="NZ_AOIA01000034.1"/>
</dbReference>
<dbReference type="InterPro" id="IPR055953">
    <property type="entry name" value="DUF7531"/>
</dbReference>
<protein>
    <submittedName>
        <fullName evidence="2">Uncharacterized protein</fullName>
    </submittedName>
</protein>
<sequence>MEVHCEGCAGCCLDWRPLLDEGETDAGDRAVGRSIPESGSGAERTPIDDGYNFAALTRDEVRTFLERGAAAALTPRFWAVGEDEGVAVGDHRVAAVAGRPAFFVGLRKPPKPVAPFGREDATWLPTCVFLDPTTLQCRIHGTDRFPDECGVYPERNLALGAETECERVESAFGGERLLERSHDDADDLLFGPQAIGAKLFCHPRPDELEGLLDRLAAGELRPADRAECLAVAAASSPGTLAISENHYERGYERALESLEDVTPSDDGDATASDDEDAWVGPAIEEWERREASADGTTPTPSAARTVEEERGAPETPGWDALE</sequence>
<evidence type="ECO:0000313" key="3">
    <source>
        <dbReference type="Proteomes" id="UP000011531"/>
    </source>
</evidence>
<keyword evidence="3" id="KW-1185">Reference proteome</keyword>
<reference evidence="2 3" key="1">
    <citation type="journal article" date="2014" name="PLoS Genet.">
        <title>Phylogenetically driven sequencing of extremely halophilic archaea reveals strategies for static and dynamic osmo-response.</title>
        <authorList>
            <person name="Becker E.A."/>
            <person name="Seitzer P.M."/>
            <person name="Tritt A."/>
            <person name="Larsen D."/>
            <person name="Krusor M."/>
            <person name="Yao A.I."/>
            <person name="Wu D."/>
            <person name="Madern D."/>
            <person name="Eisen J.A."/>
            <person name="Darling A.E."/>
            <person name="Facciotti M.T."/>
        </authorList>
    </citation>
    <scope>NUCLEOTIDE SEQUENCE [LARGE SCALE GENOMIC DNA]</scope>
    <source>
        <strain evidence="2 3">DSM 18795</strain>
    </source>
</reference>
<evidence type="ECO:0000256" key="1">
    <source>
        <dbReference type="SAM" id="MobiDB-lite"/>
    </source>
</evidence>